<reference evidence="1 2" key="1">
    <citation type="journal article" date="2016" name="Nat. Commun.">
        <title>Thousands of microbial genomes shed light on interconnected biogeochemical processes in an aquifer system.</title>
        <authorList>
            <person name="Anantharaman K."/>
            <person name="Brown C.T."/>
            <person name="Hug L.A."/>
            <person name="Sharon I."/>
            <person name="Castelle C.J."/>
            <person name="Probst A.J."/>
            <person name="Thomas B.C."/>
            <person name="Singh A."/>
            <person name="Wilkins M.J."/>
            <person name="Karaoz U."/>
            <person name="Brodie E.L."/>
            <person name="Williams K.H."/>
            <person name="Hubbard S.S."/>
            <person name="Banfield J.F."/>
        </authorList>
    </citation>
    <scope>NUCLEOTIDE SEQUENCE [LARGE SCALE GENOMIC DNA]</scope>
</reference>
<dbReference type="GO" id="GO:0006313">
    <property type="term" value="P:DNA transposition"/>
    <property type="evidence" value="ECO:0007669"/>
    <property type="project" value="InterPro"/>
</dbReference>
<dbReference type="Proteomes" id="UP000176355">
    <property type="component" value="Unassembled WGS sequence"/>
</dbReference>
<dbReference type="EMBL" id="MHSL01000019">
    <property type="protein sequence ID" value="OHA43724.1"/>
    <property type="molecule type" value="Genomic_DNA"/>
</dbReference>
<accession>A0A1G2P5V8</accession>
<evidence type="ECO:0008006" key="3">
    <source>
        <dbReference type="Google" id="ProtNLM"/>
    </source>
</evidence>
<dbReference type="SUPFAM" id="SSF143422">
    <property type="entry name" value="Transposase IS200-like"/>
    <property type="match status" value="1"/>
</dbReference>
<protein>
    <recommendedName>
        <fullName evidence="3">Transposase IS200-like domain-containing protein</fullName>
    </recommendedName>
</protein>
<evidence type="ECO:0000313" key="1">
    <source>
        <dbReference type="EMBL" id="OHA43724.1"/>
    </source>
</evidence>
<dbReference type="GO" id="GO:0003677">
    <property type="term" value="F:DNA binding"/>
    <property type="evidence" value="ECO:0007669"/>
    <property type="project" value="InterPro"/>
</dbReference>
<dbReference type="PANTHER" id="PTHR34322">
    <property type="entry name" value="TRANSPOSASE, Y1_TNP DOMAIN-CONTAINING"/>
    <property type="match status" value="1"/>
</dbReference>
<dbReference type="InterPro" id="IPR036515">
    <property type="entry name" value="Transposase_17_sf"/>
</dbReference>
<gene>
    <name evidence="1" type="ORF">A3G03_02630</name>
</gene>
<dbReference type="Gene3D" id="3.30.70.1290">
    <property type="entry name" value="Transposase IS200-like"/>
    <property type="match status" value="1"/>
</dbReference>
<dbReference type="AlphaFoldDB" id="A0A1G2P5V8"/>
<name>A0A1G2P5V8_9BACT</name>
<proteinExistence type="predicted"/>
<organism evidence="1 2">
    <name type="scientific">Candidatus Taylorbacteria bacterium RIFCSPLOWO2_12_FULL_44_15c</name>
    <dbReference type="NCBI Taxonomy" id="1802333"/>
    <lineage>
        <taxon>Bacteria</taxon>
        <taxon>Candidatus Tayloriibacteriota</taxon>
    </lineage>
</organism>
<dbReference type="PANTHER" id="PTHR34322:SF2">
    <property type="entry name" value="TRANSPOSASE IS200-LIKE DOMAIN-CONTAINING PROTEIN"/>
    <property type="match status" value="1"/>
</dbReference>
<sequence length="244" mass="28377">MRKEPFSAGNFVHIIRRGGRGLPIVKDETDRWRFLKVHYYLNDTVSKINGLRDIEDPFSTKIFFWPESWPKRNPLFSLCAFTLLNNHLHIIGLETKGDGISKFMQKSGISMAKHFNDKYQEKGALFQGAYHAKIIDKDEYLMWVVPYVMVKNTFEMHPKGYEWTVQNFEEAWEWAVVYPFSSLGDYGGTRNSPIVDIKPLRETLGGPKEFKRLCKDMILGREGIRERDKIVSGIASLSFENENE</sequence>
<evidence type="ECO:0000313" key="2">
    <source>
        <dbReference type="Proteomes" id="UP000176355"/>
    </source>
</evidence>
<dbReference type="GO" id="GO:0004803">
    <property type="term" value="F:transposase activity"/>
    <property type="evidence" value="ECO:0007669"/>
    <property type="project" value="InterPro"/>
</dbReference>
<comment type="caution">
    <text evidence="1">The sequence shown here is derived from an EMBL/GenBank/DDBJ whole genome shotgun (WGS) entry which is preliminary data.</text>
</comment>